<gene>
    <name evidence="3" type="ORF">RI543_002115</name>
</gene>
<evidence type="ECO:0000256" key="1">
    <source>
        <dbReference type="ARBA" id="ARBA00009856"/>
    </source>
</evidence>
<dbReference type="PANTHER" id="PTHR28626:SF3">
    <property type="entry name" value="SRR1-LIKE PROTEIN"/>
    <property type="match status" value="1"/>
</dbReference>
<name>A0AAN7ZSM7_9SACH</name>
<dbReference type="Proteomes" id="UP001306508">
    <property type="component" value="Unassembled WGS sequence"/>
</dbReference>
<dbReference type="Pfam" id="PF07985">
    <property type="entry name" value="SRR1"/>
    <property type="match status" value="1"/>
</dbReference>
<comment type="caution">
    <text evidence="3">The sequence shown here is derived from an EMBL/GenBank/DDBJ whole genome shotgun (WGS) entry which is preliminary data.</text>
</comment>
<evidence type="ECO:0000259" key="2">
    <source>
        <dbReference type="Pfam" id="PF07985"/>
    </source>
</evidence>
<organism evidence="3 4">
    <name type="scientific">Arxiozyma heterogenica</name>
    <dbReference type="NCBI Taxonomy" id="278026"/>
    <lineage>
        <taxon>Eukaryota</taxon>
        <taxon>Fungi</taxon>
        <taxon>Dikarya</taxon>
        <taxon>Ascomycota</taxon>
        <taxon>Saccharomycotina</taxon>
        <taxon>Saccharomycetes</taxon>
        <taxon>Saccharomycetales</taxon>
        <taxon>Saccharomycetaceae</taxon>
        <taxon>Arxiozyma</taxon>
    </lineage>
</organism>
<keyword evidence="4" id="KW-1185">Reference proteome</keyword>
<dbReference type="InterPro" id="IPR012942">
    <property type="entry name" value="SRR1-like"/>
</dbReference>
<dbReference type="GO" id="GO:0005634">
    <property type="term" value="C:nucleus"/>
    <property type="evidence" value="ECO:0007669"/>
    <property type="project" value="TreeGrafter"/>
</dbReference>
<dbReference type="PANTHER" id="PTHR28626">
    <property type="entry name" value="SRR1-LIKE PROTEIN"/>
    <property type="match status" value="1"/>
</dbReference>
<accession>A0AAN7ZSM7</accession>
<reference evidence="4" key="1">
    <citation type="submission" date="2023-07" db="EMBL/GenBank/DDBJ databases">
        <title>A draft genome of Kazachstania heterogenica Y-27499.</title>
        <authorList>
            <person name="Donic C."/>
            <person name="Kralova J.S."/>
            <person name="Fidel L."/>
            <person name="Ben-Dor S."/>
            <person name="Jung S."/>
        </authorList>
    </citation>
    <scope>NUCLEOTIDE SEQUENCE [LARGE SCALE GENOMIC DNA]</scope>
    <source>
        <strain evidence="4">Y27499</strain>
    </source>
</reference>
<dbReference type="EMBL" id="JAWIZZ010000041">
    <property type="protein sequence ID" value="KAK5780359.1"/>
    <property type="molecule type" value="Genomic_DNA"/>
</dbReference>
<dbReference type="AlphaFoldDB" id="A0AAN7ZSM7"/>
<proteinExistence type="inferred from homology"/>
<evidence type="ECO:0000313" key="3">
    <source>
        <dbReference type="EMBL" id="KAK5780359.1"/>
    </source>
</evidence>
<protein>
    <recommendedName>
        <fullName evidence="2">SRR1-like domain-containing protein</fullName>
    </recommendedName>
</protein>
<feature type="domain" description="SRR1-like" evidence="2">
    <location>
        <begin position="42"/>
        <end position="272"/>
    </location>
</feature>
<sequence length="274" mass="31765">MSFTVSKKNKNKLKPVDFSSKLNECRDIIRESLMFQDLKTILDSTANSIKAIRCLAIGSFTEDFPARYQLALLLEIIDYLEHTSDTPSIVVSVYDPVFTNQDKDFIKEKGSFWSIDETLPPKNFESDSTLFFLPHAPLDLTENILVKERPKYFLANNIIQHTDRYTASQLNTKYPVLSKLANVLSSSQNENIKTNNTNREDLLKDDGFIINVSKKKHRRNKNNKYVFEEPHIDYSLIDSYFYACKILTSFNNGQHLKDQPWINSFSDLTFHIIE</sequence>
<evidence type="ECO:0000313" key="4">
    <source>
        <dbReference type="Proteomes" id="UP001306508"/>
    </source>
</evidence>
<dbReference type="InterPro" id="IPR040044">
    <property type="entry name" value="SRR1L"/>
</dbReference>
<dbReference type="GO" id="GO:0005737">
    <property type="term" value="C:cytoplasm"/>
    <property type="evidence" value="ECO:0007669"/>
    <property type="project" value="TreeGrafter"/>
</dbReference>
<comment type="similarity">
    <text evidence="1">Belongs to the SRR1 family.</text>
</comment>